<dbReference type="SUPFAM" id="SSF53335">
    <property type="entry name" value="S-adenosyl-L-methionine-dependent methyltransferases"/>
    <property type="match status" value="1"/>
</dbReference>
<keyword evidence="5" id="KW-0949">S-adenosyl-L-methionine</keyword>
<organism evidence="7 8">
    <name type="scientific">Flavobacterium cerinum</name>
    <dbReference type="NCBI Taxonomy" id="2502784"/>
    <lineage>
        <taxon>Bacteria</taxon>
        <taxon>Pseudomonadati</taxon>
        <taxon>Bacteroidota</taxon>
        <taxon>Flavobacteriia</taxon>
        <taxon>Flavobacteriales</taxon>
        <taxon>Flavobacteriaceae</taxon>
        <taxon>Flavobacterium</taxon>
    </lineage>
</organism>
<proteinExistence type="inferred from homology"/>
<keyword evidence="4" id="KW-0808">Transferase</keyword>
<evidence type="ECO:0000313" key="8">
    <source>
        <dbReference type="Proteomes" id="UP001059844"/>
    </source>
</evidence>
<evidence type="ECO:0000256" key="4">
    <source>
        <dbReference type="ARBA" id="ARBA00022679"/>
    </source>
</evidence>
<dbReference type="GO" id="GO:0008168">
    <property type="term" value="F:methyltransferase activity"/>
    <property type="evidence" value="ECO:0007669"/>
    <property type="project" value="UniProtKB-KW"/>
</dbReference>
<gene>
    <name evidence="7" type="ORF">NOX80_18330</name>
</gene>
<protein>
    <recommendedName>
        <fullName evidence="2">site-specific DNA-methyltransferase (adenine-specific)</fullName>
        <ecNumber evidence="2">2.1.1.72</ecNumber>
    </recommendedName>
</protein>
<evidence type="ECO:0000256" key="6">
    <source>
        <dbReference type="ARBA" id="ARBA00047942"/>
    </source>
</evidence>
<dbReference type="InterPro" id="IPR029063">
    <property type="entry name" value="SAM-dependent_MTases_sf"/>
</dbReference>
<evidence type="ECO:0000256" key="2">
    <source>
        <dbReference type="ARBA" id="ARBA00011900"/>
    </source>
</evidence>
<evidence type="ECO:0000313" key="7">
    <source>
        <dbReference type="EMBL" id="UUC45564.1"/>
    </source>
</evidence>
<keyword evidence="3 7" id="KW-0489">Methyltransferase</keyword>
<evidence type="ECO:0000256" key="3">
    <source>
        <dbReference type="ARBA" id="ARBA00022603"/>
    </source>
</evidence>
<dbReference type="InterPro" id="IPR012327">
    <property type="entry name" value="MeTrfase_D12"/>
</dbReference>
<dbReference type="RefSeq" id="WP_256551257.1">
    <property type="nucleotide sequence ID" value="NZ_CP101751.1"/>
</dbReference>
<dbReference type="EMBL" id="CP101751">
    <property type="protein sequence ID" value="UUC45564.1"/>
    <property type="molecule type" value="Genomic_DNA"/>
</dbReference>
<dbReference type="PRINTS" id="PR00505">
    <property type="entry name" value="D12N6MTFRASE"/>
</dbReference>
<dbReference type="Proteomes" id="UP001059844">
    <property type="component" value="Chromosome"/>
</dbReference>
<dbReference type="InterPro" id="IPR023095">
    <property type="entry name" value="Ade_MeTrfase_dom_2"/>
</dbReference>
<comment type="catalytic activity">
    <reaction evidence="6">
        <text>a 2'-deoxyadenosine in DNA + S-adenosyl-L-methionine = an N(6)-methyl-2'-deoxyadenosine in DNA + S-adenosyl-L-homocysteine + H(+)</text>
        <dbReference type="Rhea" id="RHEA:15197"/>
        <dbReference type="Rhea" id="RHEA-COMP:12418"/>
        <dbReference type="Rhea" id="RHEA-COMP:12419"/>
        <dbReference type="ChEBI" id="CHEBI:15378"/>
        <dbReference type="ChEBI" id="CHEBI:57856"/>
        <dbReference type="ChEBI" id="CHEBI:59789"/>
        <dbReference type="ChEBI" id="CHEBI:90615"/>
        <dbReference type="ChEBI" id="CHEBI:90616"/>
        <dbReference type="EC" id="2.1.1.72"/>
    </reaction>
</comment>
<accession>A0ABY5IS05</accession>
<evidence type="ECO:0000256" key="5">
    <source>
        <dbReference type="ARBA" id="ARBA00022691"/>
    </source>
</evidence>
<comment type="similarity">
    <text evidence="1">Belongs to the N(4)/N(6)-methyltransferase family.</text>
</comment>
<evidence type="ECO:0000256" key="1">
    <source>
        <dbReference type="ARBA" id="ARBA00006594"/>
    </source>
</evidence>
<name>A0ABY5IS05_9FLAO</name>
<reference evidence="7" key="1">
    <citation type="submission" date="2022-07" db="EMBL/GenBank/DDBJ databases">
        <title>Isolation, identification, and degradation of a PFOSA degrading strain from sewage treatment plant.</title>
        <authorList>
            <person name="Zhang L."/>
            <person name="Huo Y."/>
        </authorList>
    </citation>
    <scope>NUCLEOTIDE SEQUENCE</scope>
    <source>
        <strain evidence="7">C1</strain>
    </source>
</reference>
<dbReference type="Gene3D" id="3.40.50.150">
    <property type="entry name" value="Vaccinia Virus protein VP39"/>
    <property type="match status" value="1"/>
</dbReference>
<dbReference type="Pfam" id="PF02086">
    <property type="entry name" value="MethyltransfD12"/>
    <property type="match status" value="1"/>
</dbReference>
<keyword evidence="8" id="KW-1185">Reference proteome</keyword>
<dbReference type="Gene3D" id="1.10.1020.10">
    <property type="entry name" value="Adenine-specific Methyltransferase, Domain 2"/>
    <property type="match status" value="1"/>
</dbReference>
<sequence length="263" mass="30841">MILTRPGNKRKIVKKIAPFFPDHKLRIEPFFGAGGSFFSLPKPKYSILNDLDGDVVNLYLTVLNKKEQLIEELIKVPVCDGLMKYWYRHQETDEVMKAVRFLFLSNFTYMGKGYTVRYGIDNSKRNILKNIDSVFFSLQDCKIMNVDFREVLKKISFSSTVTRKSDSFIYMDPCYLETENFYKVPKWTKQDTLDCLDIMVDSGINCAMSEFDHEFVLTEAKKRDLNIIEIGERQNINNRKTEVLITNYYTSLNVNNEQLKINY</sequence>
<dbReference type="PANTHER" id="PTHR30481">
    <property type="entry name" value="DNA ADENINE METHYLASE"/>
    <property type="match status" value="1"/>
</dbReference>
<dbReference type="EC" id="2.1.1.72" evidence="2"/>
<dbReference type="GO" id="GO:0032259">
    <property type="term" value="P:methylation"/>
    <property type="evidence" value="ECO:0007669"/>
    <property type="project" value="UniProtKB-KW"/>
</dbReference>